<evidence type="ECO:0000256" key="2">
    <source>
        <dbReference type="SAM" id="Phobius"/>
    </source>
</evidence>
<feature type="region of interest" description="Disordered" evidence="1">
    <location>
        <begin position="66"/>
        <end position="92"/>
    </location>
</feature>
<keyword evidence="2" id="KW-0472">Membrane</keyword>
<reference evidence="4" key="1">
    <citation type="submission" date="2017-01" db="EMBL/GenBank/DDBJ databases">
        <authorList>
            <person name="Wang Y."/>
            <person name="White M."/>
            <person name="Kvist S."/>
            <person name="Moncalvo J.-M."/>
        </authorList>
    </citation>
    <scope>NUCLEOTIDE SEQUENCE [LARGE SCALE GENOMIC DNA]</scope>
    <source>
        <strain evidence="4">ID-206-W2</strain>
    </source>
</reference>
<dbReference type="Proteomes" id="UP000187429">
    <property type="component" value="Unassembled WGS sequence"/>
</dbReference>
<gene>
    <name evidence="3" type="ORF">AYI69_g3846</name>
</gene>
<feature type="transmembrane region" description="Helical" evidence="2">
    <location>
        <begin position="6"/>
        <end position="24"/>
    </location>
</feature>
<evidence type="ECO:0000313" key="4">
    <source>
        <dbReference type="Proteomes" id="UP000187429"/>
    </source>
</evidence>
<organism evidence="3 4">
    <name type="scientific">Smittium culicis</name>
    <dbReference type="NCBI Taxonomy" id="133412"/>
    <lineage>
        <taxon>Eukaryota</taxon>
        <taxon>Fungi</taxon>
        <taxon>Fungi incertae sedis</taxon>
        <taxon>Zoopagomycota</taxon>
        <taxon>Kickxellomycotina</taxon>
        <taxon>Harpellomycetes</taxon>
        <taxon>Harpellales</taxon>
        <taxon>Legeriomycetaceae</taxon>
        <taxon>Smittium</taxon>
    </lineage>
</organism>
<keyword evidence="2" id="KW-1133">Transmembrane helix</keyword>
<proteinExistence type="predicted"/>
<dbReference type="EMBL" id="LSSM01001386">
    <property type="protein sequence ID" value="OMJ26742.1"/>
    <property type="molecule type" value="Genomic_DNA"/>
</dbReference>
<dbReference type="AlphaFoldDB" id="A0A1R1YIL0"/>
<feature type="compositionally biased region" description="Low complexity" evidence="1">
    <location>
        <begin position="81"/>
        <end position="92"/>
    </location>
</feature>
<keyword evidence="2" id="KW-0812">Transmembrane</keyword>
<comment type="caution">
    <text evidence="3">The sequence shown here is derived from an EMBL/GenBank/DDBJ whole genome shotgun (WGS) entry which is preliminary data.</text>
</comment>
<sequence length="92" mass="10664">MFAHTFIFILIIAIFLIFLIFLIFGERYTNSSISDDDFWMFNNEFQNGAQDINHIINHDNFHTPDDSNTQVPQDLEPLVPDTSIDSTYDSTS</sequence>
<evidence type="ECO:0000313" key="3">
    <source>
        <dbReference type="EMBL" id="OMJ26742.1"/>
    </source>
</evidence>
<accession>A0A1R1YIL0</accession>
<evidence type="ECO:0000256" key="1">
    <source>
        <dbReference type="SAM" id="MobiDB-lite"/>
    </source>
</evidence>
<name>A0A1R1YIL0_9FUNG</name>
<keyword evidence="4" id="KW-1185">Reference proteome</keyword>
<protein>
    <submittedName>
        <fullName evidence="3">Uncharacterized protein</fullName>
    </submittedName>
</protein>